<dbReference type="PROSITE" id="PS50054">
    <property type="entry name" value="TYR_PHOSPHATASE_DUAL"/>
    <property type="match status" value="1"/>
</dbReference>
<proteinExistence type="predicted"/>
<organism evidence="5">
    <name type="scientific">Chromera velia CCMP2878</name>
    <dbReference type="NCBI Taxonomy" id="1169474"/>
    <lineage>
        <taxon>Eukaryota</taxon>
        <taxon>Sar</taxon>
        <taxon>Alveolata</taxon>
        <taxon>Colpodellida</taxon>
        <taxon>Chromeraceae</taxon>
        <taxon>Chromera</taxon>
    </lineage>
</organism>
<reference evidence="5" key="1">
    <citation type="submission" date="2014-11" db="EMBL/GenBank/DDBJ databases">
        <authorList>
            <person name="Otto D Thomas"/>
            <person name="Naeem Raeece"/>
        </authorList>
    </citation>
    <scope>NUCLEOTIDE SEQUENCE</scope>
</reference>
<feature type="domain" description="Tyrosine specific protein phosphatases" evidence="4">
    <location>
        <begin position="194"/>
        <end position="256"/>
    </location>
</feature>
<keyword evidence="1" id="KW-0378">Hydrolase</keyword>
<dbReference type="PANTHER" id="PTHR46274:SF6">
    <property type="entry name" value="TYR_PHOSPHATASE_2 DOMAIN-CONTAINING PROTEIN"/>
    <property type="match status" value="1"/>
</dbReference>
<dbReference type="PROSITE" id="PS00383">
    <property type="entry name" value="TYR_PHOSPHATASE_1"/>
    <property type="match status" value="1"/>
</dbReference>
<dbReference type="Pfam" id="PF22784">
    <property type="entry name" value="PTP-SAK"/>
    <property type="match status" value="1"/>
</dbReference>
<keyword evidence="2" id="KW-0472">Membrane</keyword>
<evidence type="ECO:0000313" key="5">
    <source>
        <dbReference type="EMBL" id="CEM15662.1"/>
    </source>
</evidence>
<feature type="transmembrane region" description="Helical" evidence="2">
    <location>
        <begin position="47"/>
        <end position="71"/>
    </location>
</feature>
<dbReference type="InterPro" id="IPR020422">
    <property type="entry name" value="TYR_PHOSPHATASE_DUAL_dom"/>
</dbReference>
<dbReference type="InterPro" id="IPR000387">
    <property type="entry name" value="Tyr_Pase_dom"/>
</dbReference>
<gene>
    <name evidence="5" type="ORF">Cvel_17890</name>
</gene>
<dbReference type="SUPFAM" id="SSF52799">
    <property type="entry name" value="(Phosphotyrosine protein) phosphatases II"/>
    <property type="match status" value="1"/>
</dbReference>
<evidence type="ECO:0000256" key="2">
    <source>
        <dbReference type="SAM" id="Phobius"/>
    </source>
</evidence>
<name>A0A0G4FNM0_9ALVE</name>
<sequence>MSNFVTFALKQFGLGLEWFGAFSIGLFLTGFWGIVLRCVVPFFPETYIPLTVYFLMMVPALVIGALCRFCITMQRDAALREWDSLSLPWKAFVWTCNHVSIWPTAGWYLVMDALGQRKYCDLIDLSSKGLEKSPKIFLTGLPTSALIKKLHAQHGLKAVVNCCVESAGPAAVYEELGIQVCSLEAMDYCNLSRLQVAKGALFMKKHIDQGNPVLVHCKAGKGRSTTVVVAYLGKYIFGKDAFAANQIVRKSRPSALWIHKRAAVQGFIEMSEDQVQVVQEMLD</sequence>
<dbReference type="Gene3D" id="3.90.190.10">
    <property type="entry name" value="Protein tyrosine phosphatase superfamily"/>
    <property type="match status" value="1"/>
</dbReference>
<dbReference type="InterPro" id="IPR016130">
    <property type="entry name" value="Tyr_Pase_AS"/>
</dbReference>
<protein>
    <submittedName>
        <fullName evidence="5">Uncharacterized protein</fullName>
    </submittedName>
</protein>
<dbReference type="PROSITE" id="PS50056">
    <property type="entry name" value="TYR_PHOSPHATASE_2"/>
    <property type="match status" value="1"/>
</dbReference>
<accession>A0A0G4FNM0</accession>
<dbReference type="PANTHER" id="PTHR46274">
    <property type="entry name" value="PHOSPHATIDYLINOSITOL PHOSPHATASE"/>
    <property type="match status" value="1"/>
</dbReference>
<evidence type="ECO:0000259" key="4">
    <source>
        <dbReference type="PROSITE" id="PS50056"/>
    </source>
</evidence>
<dbReference type="InterPro" id="IPR057023">
    <property type="entry name" value="PTP-SAK"/>
</dbReference>
<keyword evidence="2" id="KW-1133">Transmembrane helix</keyword>
<feature type="transmembrane region" description="Helical" evidence="2">
    <location>
        <begin position="12"/>
        <end position="35"/>
    </location>
</feature>
<evidence type="ECO:0000259" key="3">
    <source>
        <dbReference type="PROSITE" id="PS50054"/>
    </source>
</evidence>
<feature type="domain" description="Tyrosine-protein phosphatase" evidence="3">
    <location>
        <begin position="127"/>
        <end position="280"/>
    </location>
</feature>
<dbReference type="EMBL" id="CDMZ01000499">
    <property type="protein sequence ID" value="CEM15662.1"/>
    <property type="molecule type" value="Genomic_DNA"/>
</dbReference>
<dbReference type="VEuPathDB" id="CryptoDB:Cvel_17890"/>
<dbReference type="AlphaFoldDB" id="A0A0G4FNM0"/>
<dbReference type="GO" id="GO:0016791">
    <property type="term" value="F:phosphatase activity"/>
    <property type="evidence" value="ECO:0007669"/>
    <property type="project" value="UniProtKB-ARBA"/>
</dbReference>
<keyword evidence="2" id="KW-0812">Transmembrane</keyword>
<dbReference type="InterPro" id="IPR029021">
    <property type="entry name" value="Prot-tyrosine_phosphatase-like"/>
</dbReference>
<evidence type="ECO:0000256" key="1">
    <source>
        <dbReference type="ARBA" id="ARBA00022801"/>
    </source>
</evidence>